<dbReference type="Proteomes" id="UP000324781">
    <property type="component" value="Unassembled WGS sequence"/>
</dbReference>
<dbReference type="InterPro" id="IPR035107">
    <property type="entry name" value="tRNA_thiolation_TtcA_Ctu1"/>
</dbReference>
<evidence type="ECO:0000259" key="2">
    <source>
        <dbReference type="Pfam" id="PF01171"/>
    </source>
</evidence>
<name>A0A1M6JQ67_9FIRM</name>
<dbReference type="PANTHER" id="PTHR43686:SF1">
    <property type="entry name" value="AMINOTRAN_5 DOMAIN-CONTAINING PROTEIN"/>
    <property type="match status" value="1"/>
</dbReference>
<gene>
    <name evidence="3" type="ORF">SAMN05444373_106011</name>
</gene>
<keyword evidence="4" id="KW-1185">Reference proteome</keyword>
<evidence type="ECO:0000256" key="1">
    <source>
        <dbReference type="ARBA" id="ARBA00022679"/>
    </source>
</evidence>
<dbReference type="InterPro" id="IPR011063">
    <property type="entry name" value="TilS/TtcA_N"/>
</dbReference>
<dbReference type="PANTHER" id="PTHR43686">
    <property type="entry name" value="SULFURTRANSFERASE-RELATED"/>
    <property type="match status" value="1"/>
</dbReference>
<dbReference type="AlphaFoldDB" id="A0A1M6JQ67"/>
<dbReference type="InterPro" id="IPR014729">
    <property type="entry name" value="Rossmann-like_a/b/a_fold"/>
</dbReference>
<feature type="domain" description="tRNA(Ile)-lysidine/2-thiocytidine synthase N-terminal" evidence="2">
    <location>
        <begin position="24"/>
        <end position="188"/>
    </location>
</feature>
<dbReference type="SUPFAM" id="SSF52402">
    <property type="entry name" value="Adenine nucleotide alpha hydrolases-like"/>
    <property type="match status" value="1"/>
</dbReference>
<dbReference type="Gene3D" id="3.40.50.620">
    <property type="entry name" value="HUPs"/>
    <property type="match status" value="1"/>
</dbReference>
<keyword evidence="1" id="KW-0808">Transferase</keyword>
<dbReference type="GO" id="GO:0016740">
    <property type="term" value="F:transferase activity"/>
    <property type="evidence" value="ECO:0007669"/>
    <property type="project" value="UniProtKB-KW"/>
</dbReference>
<protein>
    <submittedName>
        <fullName evidence="3">tRNA(Ile)-lysidine synthase TilS/MesJ</fullName>
    </submittedName>
</protein>
<sequence length="241" mass="27152">MLQKVLSRVRKAITDYNMISDGDKIAVGVSGGKDSQLLLIALNELRRFYPAKFELVGITVALGFESFDAASLLKFYSNLNVDYHIEDTQISRVVFDVRKEKNPCSLCANMKRGAFYSAAKALGCNKAAFAHHMDDVIETLLMSLFYEGRIHTFSPVTYLDRQDITLIRPMIYTEEKMVRACVKALGLEPIKSGCPVDGVTKRQDMKDLIHQLMKDNRHLKANIFGAIQRSGIKGWSIHESK</sequence>
<accession>A0A1M6JQ67</accession>
<dbReference type="Pfam" id="PF01171">
    <property type="entry name" value="ATP_bind_3"/>
    <property type="match status" value="1"/>
</dbReference>
<dbReference type="PIRSF" id="PIRSF004976">
    <property type="entry name" value="ATPase_YdaO"/>
    <property type="match status" value="1"/>
</dbReference>
<reference evidence="3 4" key="1">
    <citation type="submission" date="2016-11" db="EMBL/GenBank/DDBJ databases">
        <authorList>
            <person name="Varghese N."/>
            <person name="Submissions S."/>
        </authorList>
    </citation>
    <scope>NUCLEOTIDE SEQUENCE [LARGE SCALE GENOMIC DNA]</scope>
    <source>
        <strain evidence="3 4">DSM 19027</strain>
    </source>
</reference>
<proteinExistence type="predicted"/>
<dbReference type="CDD" id="cd24138">
    <property type="entry name" value="TtcA-like"/>
    <property type="match status" value="1"/>
</dbReference>
<dbReference type="EMBL" id="FQZP01000060">
    <property type="protein sequence ID" value="SHJ48830.1"/>
    <property type="molecule type" value="Genomic_DNA"/>
</dbReference>
<evidence type="ECO:0000313" key="3">
    <source>
        <dbReference type="EMBL" id="SHJ48830.1"/>
    </source>
</evidence>
<evidence type="ECO:0000313" key="4">
    <source>
        <dbReference type="Proteomes" id="UP000324781"/>
    </source>
</evidence>
<organism evidence="3 4">
    <name type="scientific">Thermoclostridium caenicola</name>
    <dbReference type="NCBI Taxonomy" id="659425"/>
    <lineage>
        <taxon>Bacteria</taxon>
        <taxon>Bacillati</taxon>
        <taxon>Bacillota</taxon>
        <taxon>Clostridia</taxon>
        <taxon>Eubacteriales</taxon>
        <taxon>Oscillospiraceae</taxon>
        <taxon>Thermoclostridium</taxon>
    </lineage>
</organism>
<dbReference type="GO" id="GO:0008033">
    <property type="term" value="P:tRNA processing"/>
    <property type="evidence" value="ECO:0007669"/>
    <property type="project" value="InterPro"/>
</dbReference>